<proteinExistence type="predicted"/>
<dbReference type="RefSeq" id="WP_045080199.1">
    <property type="nucleotide sequence ID" value="NZ_JSVU01000004.1"/>
</dbReference>
<gene>
    <name evidence="3" type="ORF">MB09_07025</name>
</gene>
<evidence type="ECO:0000313" key="3">
    <source>
        <dbReference type="EMBL" id="KJJ38446.1"/>
    </source>
</evidence>
<keyword evidence="4" id="KW-1185">Reference proteome</keyword>
<sequence length="261" mass="29420">MIAAITLFLVVSLSALITKIATIALVHTGLSTQSARFQARSAYTGAGFTTSESEKIMNHPVRRRIIFTLMLVGNAGIVTVMSSLILTFVLPETLASKLYGLLIVIVGMTLVWFAIKSEWLDKILSKIINKMLKRYTDLDIQDFAAVLHFKDNYKISERKIDAESWMANKTLEELDLRHEGITVLGIDRQDCEYIGSPTGSFKILPKDVITIYGKAEVIKNLYSRKKDFVASLSHQQYVEKEKERIEKQKADRVDQSENGDN</sequence>
<dbReference type="Gene3D" id="3.30.70.1450">
    <property type="entry name" value="Regulator of K+ conductance, C-terminal domain"/>
    <property type="match status" value="1"/>
</dbReference>
<keyword evidence="1" id="KW-1133">Transmembrane helix</keyword>
<name>A0ABR5DI34_9FLAO</name>
<organism evidence="3 4">
    <name type="scientific">Aequorivita vladivostokensis</name>
    <dbReference type="NCBI Taxonomy" id="171194"/>
    <lineage>
        <taxon>Bacteria</taxon>
        <taxon>Pseudomonadati</taxon>
        <taxon>Bacteroidota</taxon>
        <taxon>Flavobacteriia</taxon>
        <taxon>Flavobacteriales</taxon>
        <taxon>Flavobacteriaceae</taxon>
        <taxon>Aequorivita</taxon>
    </lineage>
</organism>
<dbReference type="InterPro" id="IPR036721">
    <property type="entry name" value="RCK_C_sf"/>
</dbReference>
<dbReference type="EMBL" id="JSVU01000004">
    <property type="protein sequence ID" value="KJJ38446.1"/>
    <property type="molecule type" value="Genomic_DNA"/>
</dbReference>
<protein>
    <submittedName>
        <fullName evidence="3">Potassium transporter TrkA</fullName>
    </submittedName>
</protein>
<comment type="caution">
    <text evidence="3">The sequence shown here is derived from an EMBL/GenBank/DDBJ whole genome shotgun (WGS) entry which is preliminary data.</text>
</comment>
<feature type="transmembrane region" description="Helical" evidence="1">
    <location>
        <begin position="6"/>
        <end position="30"/>
    </location>
</feature>
<evidence type="ECO:0000259" key="2">
    <source>
        <dbReference type="PROSITE" id="PS51202"/>
    </source>
</evidence>
<dbReference type="InterPro" id="IPR006037">
    <property type="entry name" value="RCK_C"/>
</dbReference>
<feature type="domain" description="RCK C-terminal" evidence="2">
    <location>
        <begin position="138"/>
        <end position="227"/>
    </location>
</feature>
<feature type="transmembrane region" description="Helical" evidence="1">
    <location>
        <begin position="96"/>
        <end position="115"/>
    </location>
</feature>
<dbReference type="PROSITE" id="PS51202">
    <property type="entry name" value="RCK_C"/>
    <property type="match status" value="1"/>
</dbReference>
<dbReference type="Pfam" id="PF02080">
    <property type="entry name" value="TrkA_C"/>
    <property type="match status" value="1"/>
</dbReference>
<keyword evidence="1" id="KW-0812">Transmembrane</keyword>
<keyword evidence="1" id="KW-0472">Membrane</keyword>
<evidence type="ECO:0000313" key="4">
    <source>
        <dbReference type="Proteomes" id="UP000033497"/>
    </source>
</evidence>
<accession>A0ABR5DI34</accession>
<dbReference type="SUPFAM" id="SSF116726">
    <property type="entry name" value="TrkA C-terminal domain-like"/>
    <property type="match status" value="1"/>
</dbReference>
<dbReference type="Proteomes" id="UP000033497">
    <property type="component" value="Unassembled WGS sequence"/>
</dbReference>
<feature type="transmembrane region" description="Helical" evidence="1">
    <location>
        <begin position="65"/>
        <end position="90"/>
    </location>
</feature>
<evidence type="ECO:0000256" key="1">
    <source>
        <dbReference type="SAM" id="Phobius"/>
    </source>
</evidence>
<reference evidence="3 4" key="1">
    <citation type="submission" date="2014-10" db="EMBL/GenBank/DDBJ databases">
        <title>Genome sequencing of Vitellibacter vladivostokensis KMM 3516.</title>
        <authorList>
            <person name="Thevarajoo S."/>
            <person name="Selvaratnam C."/>
            <person name="Goh K.M."/>
            <person name="Chong C.S."/>
        </authorList>
    </citation>
    <scope>NUCLEOTIDE SEQUENCE [LARGE SCALE GENOMIC DNA]</scope>
    <source>
        <strain evidence="3 4">KMM 3516</strain>
    </source>
</reference>